<name>A0ABS9ZRU2_9SPHI</name>
<gene>
    <name evidence="3" type="primary">gldN</name>
    <name evidence="3" type="ORF">MMF97_01205</name>
</gene>
<organism evidence="3 4">
    <name type="scientific">Pedobacter montanisoli</name>
    <dbReference type="NCBI Taxonomy" id="2923277"/>
    <lineage>
        <taxon>Bacteria</taxon>
        <taxon>Pseudomonadati</taxon>
        <taxon>Bacteroidota</taxon>
        <taxon>Sphingobacteriia</taxon>
        <taxon>Sphingobacteriales</taxon>
        <taxon>Sphingobacteriaceae</taxon>
        <taxon>Pedobacter</taxon>
    </lineage>
</organism>
<feature type="compositionally biased region" description="Basic and acidic residues" evidence="1">
    <location>
        <begin position="25"/>
        <end position="58"/>
    </location>
</feature>
<accession>A0ABS9ZRU2</accession>
<feature type="chain" id="PRO_5046780415" evidence="2">
    <location>
        <begin position="21"/>
        <end position="315"/>
    </location>
</feature>
<sequence>MKKFILSLVFIVAVSVVGFAQNGAKKTDGNKKTDPPAKQDPVKTDPPAGEKKQEELKPKTPKRKTPPKDGYAVEKDLRDTVSQKAFLAVIKDEDVVYTKRVWRDIDLRDTVNSVLNFPKSRLIEILLNAVKLEELTAYNPKDPKTLEDDDAFNFPLDTAEAMKLANGVVNVTNNKTGTVKEVQGEFNPALFLKYRVKEDWVFDGKRGVFEPRIIGLAPLKLNAQTKDWQPIFWIYYDDARDLLAKKRLFNALNDSSPVSMDDFFVHRLFSSYIVKETNSGDYKLKDIISDPRERLLESERIKKKMADFEQGLWQY</sequence>
<dbReference type="InterPro" id="IPR019847">
    <property type="entry name" value="Gliding_motility_assoc_GldN"/>
</dbReference>
<dbReference type="RefSeq" id="WP_243357765.1">
    <property type="nucleotide sequence ID" value="NZ_JALGBH010000001.1"/>
</dbReference>
<evidence type="ECO:0000313" key="3">
    <source>
        <dbReference type="EMBL" id="MCJ0741306.1"/>
    </source>
</evidence>
<keyword evidence="4" id="KW-1185">Reference proteome</keyword>
<dbReference type="NCBIfam" id="TIGR03523">
    <property type="entry name" value="GldN"/>
    <property type="match status" value="1"/>
</dbReference>
<evidence type="ECO:0000313" key="4">
    <source>
        <dbReference type="Proteomes" id="UP001165460"/>
    </source>
</evidence>
<dbReference type="Pfam" id="PF19841">
    <property type="entry name" value="GldN"/>
    <property type="match status" value="1"/>
</dbReference>
<proteinExistence type="predicted"/>
<evidence type="ECO:0000256" key="2">
    <source>
        <dbReference type="SAM" id="SignalP"/>
    </source>
</evidence>
<protein>
    <submittedName>
        <fullName evidence="3">Gliding motility protein GldN</fullName>
    </submittedName>
</protein>
<feature type="region of interest" description="Disordered" evidence="1">
    <location>
        <begin position="23"/>
        <end position="72"/>
    </location>
</feature>
<dbReference type="EMBL" id="JALGBH010000001">
    <property type="protein sequence ID" value="MCJ0741306.1"/>
    <property type="molecule type" value="Genomic_DNA"/>
</dbReference>
<feature type="signal peptide" evidence="2">
    <location>
        <begin position="1"/>
        <end position="20"/>
    </location>
</feature>
<dbReference type="Proteomes" id="UP001165460">
    <property type="component" value="Unassembled WGS sequence"/>
</dbReference>
<keyword evidence="2" id="KW-0732">Signal</keyword>
<comment type="caution">
    <text evidence="3">The sequence shown here is derived from an EMBL/GenBank/DDBJ whole genome shotgun (WGS) entry which is preliminary data.</text>
</comment>
<reference evidence="3" key="1">
    <citation type="submission" date="2022-03" db="EMBL/GenBank/DDBJ databases">
        <authorList>
            <person name="Woo C.Y."/>
        </authorList>
    </citation>
    <scope>NUCLEOTIDE SEQUENCE</scope>
    <source>
        <strain evidence="3">CYS-01</strain>
    </source>
</reference>
<evidence type="ECO:0000256" key="1">
    <source>
        <dbReference type="SAM" id="MobiDB-lite"/>
    </source>
</evidence>